<organism evidence="7 8">
    <name type="scientific">Chaetoceros tenuissimus</name>
    <dbReference type="NCBI Taxonomy" id="426638"/>
    <lineage>
        <taxon>Eukaryota</taxon>
        <taxon>Sar</taxon>
        <taxon>Stramenopiles</taxon>
        <taxon>Ochrophyta</taxon>
        <taxon>Bacillariophyta</taxon>
        <taxon>Coscinodiscophyceae</taxon>
        <taxon>Chaetocerotophycidae</taxon>
        <taxon>Chaetocerotales</taxon>
        <taxon>Chaetocerotaceae</taxon>
        <taxon>Chaetoceros</taxon>
    </lineage>
</organism>
<accession>A0AAD3DE74</accession>
<comment type="subcellular location">
    <subcellularLocation>
        <location evidence="1">Membrane</location>
        <topology evidence="1">Multi-pass membrane protein</topology>
    </subcellularLocation>
</comment>
<comment type="caution">
    <text evidence="7">The sequence shown here is derived from an EMBL/GenBank/DDBJ whole genome shotgun (WGS) entry which is preliminary data.</text>
</comment>
<keyword evidence="4 6" id="KW-1133">Transmembrane helix</keyword>
<dbReference type="Pfam" id="PF01940">
    <property type="entry name" value="DUF92"/>
    <property type="match status" value="1"/>
</dbReference>
<keyword evidence="5 6" id="KW-0472">Membrane</keyword>
<protein>
    <recommendedName>
        <fullName evidence="9">Transmembrane protein 19</fullName>
    </recommendedName>
</protein>
<evidence type="ECO:0000256" key="5">
    <source>
        <dbReference type="ARBA" id="ARBA00023136"/>
    </source>
</evidence>
<dbReference type="AlphaFoldDB" id="A0AAD3DE74"/>
<feature type="transmembrane region" description="Helical" evidence="6">
    <location>
        <begin position="89"/>
        <end position="109"/>
    </location>
</feature>
<evidence type="ECO:0000256" key="1">
    <source>
        <dbReference type="ARBA" id="ARBA00004141"/>
    </source>
</evidence>
<feature type="transmembrane region" description="Helical" evidence="6">
    <location>
        <begin position="36"/>
        <end position="58"/>
    </location>
</feature>
<dbReference type="Proteomes" id="UP001054902">
    <property type="component" value="Unassembled WGS sequence"/>
</dbReference>
<dbReference type="GO" id="GO:0016020">
    <property type="term" value="C:membrane"/>
    <property type="evidence" value="ECO:0007669"/>
    <property type="project" value="UniProtKB-SubCell"/>
</dbReference>
<keyword evidence="3 6" id="KW-0812">Transmembrane</keyword>
<name>A0AAD3DE74_9STRA</name>
<comment type="similarity">
    <text evidence="2">Belongs to the TMEM19 family.</text>
</comment>
<dbReference type="PANTHER" id="PTHR13353:SF5">
    <property type="entry name" value="TRANSMEMBRANE PROTEIN 19"/>
    <property type="match status" value="1"/>
</dbReference>
<proteinExistence type="inferred from homology"/>
<sequence>MEPFSPTLLSIGTVVATYISLRGTKRKSLSKSGACTAFAVAFLSIACGLRGFVLLMFYQIGTKATKYKKQIKLQRDGDVAKSSVRGPSQVLACSVLAVALSLVHAIYFGEERKIDFQEHKYESMLACAILSHHATCLADTLASELGILSKKAPFLITTFRKVPAGCNGGVTMNGFFFSFVGGFLMGLGQLIMDIISGLEVQPLKVLLFGSVSGLVGSILDSFLGATVQATYYDKEKKLIYCDKEDAPKDVEQICGYNILSNAQVNAVSVACTCTFGGIVLGPMIFKEE</sequence>
<evidence type="ECO:0000256" key="4">
    <source>
        <dbReference type="ARBA" id="ARBA00022989"/>
    </source>
</evidence>
<feature type="transmembrane region" description="Helical" evidence="6">
    <location>
        <begin position="170"/>
        <end position="191"/>
    </location>
</feature>
<evidence type="ECO:0000256" key="3">
    <source>
        <dbReference type="ARBA" id="ARBA00022692"/>
    </source>
</evidence>
<reference evidence="7 8" key="1">
    <citation type="journal article" date="2021" name="Sci. Rep.">
        <title>The genome of the diatom Chaetoceros tenuissimus carries an ancient integrated fragment of an extant virus.</title>
        <authorList>
            <person name="Hongo Y."/>
            <person name="Kimura K."/>
            <person name="Takaki Y."/>
            <person name="Yoshida Y."/>
            <person name="Baba S."/>
            <person name="Kobayashi G."/>
            <person name="Nagasaki K."/>
            <person name="Hano T."/>
            <person name="Tomaru Y."/>
        </authorList>
    </citation>
    <scope>NUCLEOTIDE SEQUENCE [LARGE SCALE GENOMIC DNA]</scope>
    <source>
        <strain evidence="7 8">NIES-3715</strain>
    </source>
</reference>
<dbReference type="InterPro" id="IPR002794">
    <property type="entry name" value="DUF92_TMEM19"/>
</dbReference>
<evidence type="ECO:0000256" key="2">
    <source>
        <dbReference type="ARBA" id="ARBA00009012"/>
    </source>
</evidence>
<keyword evidence="8" id="KW-1185">Reference proteome</keyword>
<evidence type="ECO:0000313" key="8">
    <source>
        <dbReference type="Proteomes" id="UP001054902"/>
    </source>
</evidence>
<feature type="transmembrane region" description="Helical" evidence="6">
    <location>
        <begin position="203"/>
        <end position="227"/>
    </location>
</feature>
<dbReference type="EMBL" id="BLLK01000069">
    <property type="protein sequence ID" value="GFH61034.1"/>
    <property type="molecule type" value="Genomic_DNA"/>
</dbReference>
<evidence type="ECO:0000256" key="6">
    <source>
        <dbReference type="SAM" id="Phobius"/>
    </source>
</evidence>
<dbReference type="PANTHER" id="PTHR13353">
    <property type="entry name" value="TRANSMEMBRANE PROTEIN 19"/>
    <property type="match status" value="1"/>
</dbReference>
<feature type="transmembrane region" description="Helical" evidence="6">
    <location>
        <begin position="6"/>
        <end position="24"/>
    </location>
</feature>
<evidence type="ECO:0000313" key="7">
    <source>
        <dbReference type="EMBL" id="GFH61034.1"/>
    </source>
</evidence>
<evidence type="ECO:0008006" key="9">
    <source>
        <dbReference type="Google" id="ProtNLM"/>
    </source>
</evidence>
<gene>
    <name evidence="7" type="ORF">CTEN210_17510</name>
</gene>